<dbReference type="CDD" id="cd00207">
    <property type="entry name" value="fer2"/>
    <property type="match status" value="1"/>
</dbReference>
<evidence type="ECO:0000313" key="6">
    <source>
        <dbReference type="EMBL" id="MDT0642675.1"/>
    </source>
</evidence>
<dbReference type="SUPFAM" id="SSF54292">
    <property type="entry name" value="2Fe-2S ferredoxin-like"/>
    <property type="match status" value="1"/>
</dbReference>
<keyword evidence="4" id="KW-0472">Membrane</keyword>
<dbReference type="InterPro" id="IPR006311">
    <property type="entry name" value="TAT_signal"/>
</dbReference>
<dbReference type="Proteomes" id="UP001262889">
    <property type="component" value="Unassembled WGS sequence"/>
</dbReference>
<keyword evidence="3" id="KW-0408">Iron</keyword>
<dbReference type="SUPFAM" id="SSF47741">
    <property type="entry name" value="CO dehydrogenase ISP C-domain like"/>
    <property type="match status" value="1"/>
</dbReference>
<accession>A0ABU3C8K8</accession>
<organism evidence="6 7">
    <name type="scientific">Autumnicola tepida</name>
    <dbReference type="NCBI Taxonomy" id="3075595"/>
    <lineage>
        <taxon>Bacteria</taxon>
        <taxon>Pseudomonadati</taxon>
        <taxon>Bacteroidota</taxon>
        <taxon>Flavobacteriia</taxon>
        <taxon>Flavobacteriales</taxon>
        <taxon>Flavobacteriaceae</taxon>
        <taxon>Autumnicola</taxon>
    </lineage>
</organism>
<gene>
    <name evidence="6" type="ORF">RM553_07490</name>
</gene>
<reference evidence="6 7" key="1">
    <citation type="submission" date="2023-09" db="EMBL/GenBank/DDBJ databases">
        <authorList>
            <person name="Rey-Velasco X."/>
        </authorList>
    </citation>
    <scope>NUCLEOTIDE SEQUENCE [LARGE SCALE GENOMIC DNA]</scope>
    <source>
        <strain evidence="6 7">F363</strain>
    </source>
</reference>
<dbReference type="PROSITE" id="PS51318">
    <property type="entry name" value="TAT"/>
    <property type="match status" value="1"/>
</dbReference>
<proteinExistence type="predicted"/>
<dbReference type="EMBL" id="JAVRHQ010000006">
    <property type="protein sequence ID" value="MDT0642675.1"/>
    <property type="molecule type" value="Genomic_DNA"/>
</dbReference>
<evidence type="ECO:0000256" key="2">
    <source>
        <dbReference type="ARBA" id="ARBA00023002"/>
    </source>
</evidence>
<evidence type="ECO:0000256" key="1">
    <source>
        <dbReference type="ARBA" id="ARBA00022723"/>
    </source>
</evidence>
<evidence type="ECO:0000313" key="7">
    <source>
        <dbReference type="Proteomes" id="UP001262889"/>
    </source>
</evidence>
<keyword evidence="7" id="KW-1185">Reference proteome</keyword>
<dbReference type="InterPro" id="IPR036010">
    <property type="entry name" value="2Fe-2S_ferredoxin-like_sf"/>
</dbReference>
<dbReference type="Gene3D" id="3.10.20.30">
    <property type="match status" value="1"/>
</dbReference>
<feature type="domain" description="2Fe-2S ferredoxin-type" evidence="5">
    <location>
        <begin position="65"/>
        <end position="141"/>
    </location>
</feature>
<comment type="caution">
    <text evidence="6">The sequence shown here is derived from an EMBL/GenBank/DDBJ whole genome shotgun (WGS) entry which is preliminary data.</text>
</comment>
<dbReference type="InterPro" id="IPR002888">
    <property type="entry name" value="2Fe-2S-bd"/>
</dbReference>
<dbReference type="InterPro" id="IPR036884">
    <property type="entry name" value="2Fe-2S-bd_dom_sf"/>
</dbReference>
<dbReference type="Pfam" id="PF00111">
    <property type="entry name" value="Fer2"/>
    <property type="match status" value="1"/>
</dbReference>
<dbReference type="RefSeq" id="WP_311534301.1">
    <property type="nucleotide sequence ID" value="NZ_JAVRHQ010000006.1"/>
</dbReference>
<dbReference type="InterPro" id="IPR012675">
    <property type="entry name" value="Beta-grasp_dom_sf"/>
</dbReference>
<evidence type="ECO:0000256" key="4">
    <source>
        <dbReference type="SAM" id="Phobius"/>
    </source>
</evidence>
<dbReference type="PROSITE" id="PS51085">
    <property type="entry name" value="2FE2S_FER_2"/>
    <property type="match status" value="1"/>
</dbReference>
<dbReference type="Pfam" id="PF01799">
    <property type="entry name" value="Fer2_2"/>
    <property type="match status" value="1"/>
</dbReference>
<dbReference type="InterPro" id="IPR001041">
    <property type="entry name" value="2Fe-2S_ferredoxin-type"/>
</dbReference>
<keyword evidence="4" id="KW-0812">Transmembrane</keyword>
<feature type="transmembrane region" description="Helical" evidence="4">
    <location>
        <begin position="30"/>
        <end position="49"/>
    </location>
</feature>
<dbReference type="InterPro" id="IPR006058">
    <property type="entry name" value="2Fe2S_fd_BS"/>
</dbReference>
<dbReference type="InterPro" id="IPR052914">
    <property type="entry name" value="Aldehyde_Oxdr_Iron-Sulfur"/>
</dbReference>
<evidence type="ECO:0000256" key="3">
    <source>
        <dbReference type="ARBA" id="ARBA00023004"/>
    </source>
</evidence>
<dbReference type="Gene3D" id="1.10.150.120">
    <property type="entry name" value="[2Fe-2S]-binding domain"/>
    <property type="match status" value="1"/>
</dbReference>
<dbReference type="PROSITE" id="PS00197">
    <property type="entry name" value="2FE2S_FER_1"/>
    <property type="match status" value="1"/>
</dbReference>
<name>A0ABU3C8K8_9FLAO</name>
<keyword evidence="1" id="KW-0479">Metal-binding</keyword>
<dbReference type="PANTHER" id="PTHR45331">
    <property type="entry name" value="OXIDOREDUCTASE, IRON-SULPHUR BINDING SUBUNIT-RELATED-RELATED"/>
    <property type="match status" value="1"/>
</dbReference>
<keyword evidence="2" id="KW-0560">Oxidoreductase</keyword>
<keyword evidence="4" id="KW-1133">Transmembrane helix</keyword>
<sequence length="225" mass="24715">MKKEEIERKQEDLWPEEKSLIEAKISRRKFISRAILAAGGMAIAPYATLAAEAIDAPALPFEKFVEIETSINGRQMKMKLDPRTSLLNLLREQLSLTGTKLGCNQGACGACTVFIGKERINSCLTLAAQIDGQEVTTIEGIGSEEDFHPMQAAFIEHDGFQCGYCTSGQIMSAIKVVENNRAGSDDEIQEWMSGNICRCGAYKGIVAAIKTVRDGNYDKSLLKKM</sequence>
<protein>
    <submittedName>
        <fullName evidence="6">2Fe-2S iron-sulfur cluster-binding protein</fullName>
    </submittedName>
</protein>
<evidence type="ECO:0000259" key="5">
    <source>
        <dbReference type="PROSITE" id="PS51085"/>
    </source>
</evidence>